<proteinExistence type="predicted"/>
<protein>
    <submittedName>
        <fullName evidence="2">Uncharacterized protein</fullName>
    </submittedName>
</protein>
<evidence type="ECO:0000256" key="1">
    <source>
        <dbReference type="SAM" id="MobiDB-lite"/>
    </source>
</evidence>
<evidence type="ECO:0000313" key="2">
    <source>
        <dbReference type="EMBL" id="QJA69694.1"/>
    </source>
</evidence>
<gene>
    <name evidence="2" type="ORF">MM415A04363_0010</name>
</gene>
<accession>A0A6M3JI07</accession>
<feature type="region of interest" description="Disordered" evidence="1">
    <location>
        <begin position="76"/>
        <end position="95"/>
    </location>
</feature>
<sequence>MPDKTVFIKAVGDRKSGEKGGKTWELLPFECSDGGRYVVFDKKIFDNIKIGRTIQGEFAGKDNTQLKSIRDFWEGEQKPGTQAPAPAQPPRPATQPVSVPVVNTYEKNNASIETQVAIKEAGECLRSLGFCVPDAIVIGYWTWIAARLGVKYSAPPTVKPEDKEKMQAIVDATYLWDDNTPLDINKVQELAGKIFWTESSLQSYLNNVCKVTCESPELVWGTIELLPKDKQGQLVKKMNELVRNNVKKGVRDVTGNSNPQVG</sequence>
<organism evidence="2">
    <name type="scientific">viral metagenome</name>
    <dbReference type="NCBI Taxonomy" id="1070528"/>
    <lineage>
        <taxon>unclassified sequences</taxon>
        <taxon>metagenomes</taxon>
        <taxon>organismal metagenomes</taxon>
    </lineage>
</organism>
<name>A0A6M3JI07_9ZZZZ</name>
<reference evidence="2" key="1">
    <citation type="submission" date="2020-03" db="EMBL/GenBank/DDBJ databases">
        <title>The deep terrestrial virosphere.</title>
        <authorList>
            <person name="Holmfeldt K."/>
            <person name="Nilsson E."/>
            <person name="Simone D."/>
            <person name="Lopez-Fernandez M."/>
            <person name="Wu X."/>
            <person name="de Brujin I."/>
            <person name="Lundin D."/>
            <person name="Andersson A."/>
            <person name="Bertilsson S."/>
            <person name="Dopson M."/>
        </authorList>
    </citation>
    <scope>NUCLEOTIDE SEQUENCE</scope>
    <source>
        <strain evidence="2">MM415A04363</strain>
    </source>
</reference>
<dbReference type="AlphaFoldDB" id="A0A6M3JI07"/>
<dbReference type="EMBL" id="MT141728">
    <property type="protein sequence ID" value="QJA69694.1"/>
    <property type="molecule type" value="Genomic_DNA"/>
</dbReference>